<protein>
    <recommendedName>
        <fullName evidence="2">Mos1 transposase HTH domain-containing protein</fullName>
    </recommendedName>
</protein>
<dbReference type="Pfam" id="PF01359">
    <property type="entry name" value="Transposase_1"/>
    <property type="match status" value="1"/>
</dbReference>
<dbReference type="GO" id="GO:0003676">
    <property type="term" value="F:nucleic acid binding"/>
    <property type="evidence" value="ECO:0007669"/>
    <property type="project" value="InterPro"/>
</dbReference>
<dbReference type="PANTHER" id="PTHR46060">
    <property type="entry name" value="MARINER MOS1 TRANSPOSASE-LIKE PROTEIN"/>
    <property type="match status" value="1"/>
</dbReference>
<dbReference type="AlphaFoldDB" id="A0A085NBZ4"/>
<sequence length="300" mass="34411">QVYGSSASSKSVVYEWIRRFKEGTEAIEDDRRAGRPATATSEGTVPLVRSLVKETAELPSGGLLEWLGSPSIRHLEYCMKPLLARWVPKALREEQLVRRVNLSQELLTKIKANETWFLDRIVTGDETWIYQYDPESKMQSKQWLPRGSAGRVKFNAERSARKVMATIFWDSDGRAGNCECEKVNSRDYFPYLHHDNAPAHSSRTVRTVLALARKRRGKLHLGVLFHHDNVPGHSSRTVRTVLREFRWELIPHQPYCPDLAPSDFFLFPKLKEHLKGTLFEPMDNAKRAVSTWCNTQPPGL</sequence>
<name>A0A085NBZ4_9BILA</name>
<dbReference type="InterPro" id="IPR052709">
    <property type="entry name" value="Transposase-MT_Hybrid"/>
</dbReference>
<gene>
    <name evidence="1" type="ORF">M514_20856</name>
</gene>
<evidence type="ECO:0000313" key="1">
    <source>
        <dbReference type="EMBL" id="KFD66990.1"/>
    </source>
</evidence>
<dbReference type="Gene3D" id="3.30.420.10">
    <property type="entry name" value="Ribonuclease H-like superfamily/Ribonuclease H"/>
    <property type="match status" value="1"/>
</dbReference>
<dbReference type="InterPro" id="IPR036397">
    <property type="entry name" value="RNaseH_sf"/>
</dbReference>
<dbReference type="EMBL" id="KL367519">
    <property type="protein sequence ID" value="KFD66990.1"/>
    <property type="molecule type" value="Genomic_DNA"/>
</dbReference>
<dbReference type="PANTHER" id="PTHR46060:SF1">
    <property type="entry name" value="MARINER MOS1 TRANSPOSASE-LIKE PROTEIN"/>
    <property type="match status" value="1"/>
</dbReference>
<reference evidence="1" key="1">
    <citation type="journal article" date="2014" name="Nat. Genet.">
        <title>Genome and transcriptome of the porcine whipworm Trichuris suis.</title>
        <authorList>
            <person name="Jex A.R."/>
            <person name="Nejsum P."/>
            <person name="Schwarz E.M."/>
            <person name="Hu L."/>
            <person name="Young N.D."/>
            <person name="Hall R.S."/>
            <person name="Korhonen P.K."/>
            <person name="Liao S."/>
            <person name="Thamsborg S."/>
            <person name="Xia J."/>
            <person name="Xu P."/>
            <person name="Wang S."/>
            <person name="Scheerlinck J.P."/>
            <person name="Hofmann A."/>
            <person name="Sternberg P.W."/>
            <person name="Wang J."/>
            <person name="Gasser R.B."/>
        </authorList>
    </citation>
    <scope>NUCLEOTIDE SEQUENCE [LARGE SCALE GENOMIC DNA]</scope>
    <source>
        <strain evidence="1">DCEP-RM93F</strain>
    </source>
</reference>
<dbReference type="Proteomes" id="UP000030758">
    <property type="component" value="Unassembled WGS sequence"/>
</dbReference>
<organism evidence="1">
    <name type="scientific">Trichuris suis</name>
    <name type="common">pig whipworm</name>
    <dbReference type="NCBI Taxonomy" id="68888"/>
    <lineage>
        <taxon>Eukaryota</taxon>
        <taxon>Metazoa</taxon>
        <taxon>Ecdysozoa</taxon>
        <taxon>Nematoda</taxon>
        <taxon>Enoplea</taxon>
        <taxon>Dorylaimia</taxon>
        <taxon>Trichinellida</taxon>
        <taxon>Trichuridae</taxon>
        <taxon>Trichuris</taxon>
    </lineage>
</organism>
<feature type="non-terminal residue" evidence="1">
    <location>
        <position position="1"/>
    </location>
</feature>
<dbReference type="InterPro" id="IPR001888">
    <property type="entry name" value="Transposase_1"/>
</dbReference>
<accession>A0A085NBZ4</accession>
<evidence type="ECO:0008006" key="2">
    <source>
        <dbReference type="Google" id="ProtNLM"/>
    </source>
</evidence>
<proteinExistence type="predicted"/>